<feature type="compositionally biased region" description="Basic residues" evidence="7">
    <location>
        <begin position="8"/>
        <end position="26"/>
    </location>
</feature>
<dbReference type="Pfam" id="PF17849">
    <property type="entry name" value="OB_Dis3"/>
    <property type="match status" value="1"/>
</dbReference>
<dbReference type="Pfam" id="PF17216">
    <property type="entry name" value="Rrp44_CSD1"/>
    <property type="match status" value="1"/>
</dbReference>
<protein>
    <recommendedName>
        <fullName evidence="8">RNB domain-containing protein</fullName>
    </recommendedName>
</protein>
<proteinExistence type="inferred from homology"/>
<dbReference type="InterPro" id="IPR041505">
    <property type="entry name" value="Dis3_CSD2"/>
</dbReference>
<dbReference type="EMBL" id="JAACXV010000074">
    <property type="protein sequence ID" value="KAF7284597.1"/>
    <property type="molecule type" value="Genomic_DNA"/>
</dbReference>
<comment type="caution">
    <text evidence="9">The sequence shown here is derived from an EMBL/GenBank/DDBJ whole genome shotgun (WGS) entry which is preliminary data.</text>
</comment>
<dbReference type="InterPro" id="IPR050180">
    <property type="entry name" value="RNR_Ribonuclease"/>
</dbReference>
<organism evidence="9 10">
    <name type="scientific">Rhynchophorus ferrugineus</name>
    <name type="common">Red palm weevil</name>
    <name type="synonym">Curculio ferrugineus</name>
    <dbReference type="NCBI Taxonomy" id="354439"/>
    <lineage>
        <taxon>Eukaryota</taxon>
        <taxon>Metazoa</taxon>
        <taxon>Ecdysozoa</taxon>
        <taxon>Arthropoda</taxon>
        <taxon>Hexapoda</taxon>
        <taxon>Insecta</taxon>
        <taxon>Pterygota</taxon>
        <taxon>Neoptera</taxon>
        <taxon>Endopterygota</taxon>
        <taxon>Coleoptera</taxon>
        <taxon>Polyphaga</taxon>
        <taxon>Cucujiformia</taxon>
        <taxon>Curculionidae</taxon>
        <taxon>Dryophthorinae</taxon>
        <taxon>Rhynchophorus</taxon>
    </lineage>
</organism>
<evidence type="ECO:0000313" key="10">
    <source>
        <dbReference type="Proteomes" id="UP000625711"/>
    </source>
</evidence>
<comment type="similarity">
    <text evidence="1 6">Belongs to the RNR ribonuclease family.</text>
</comment>
<evidence type="ECO:0000256" key="2">
    <source>
        <dbReference type="ARBA" id="ARBA00022722"/>
    </source>
</evidence>
<dbReference type="GO" id="GO:0006402">
    <property type="term" value="P:mRNA catabolic process"/>
    <property type="evidence" value="ECO:0007669"/>
    <property type="project" value="TreeGrafter"/>
</dbReference>
<keyword evidence="10" id="KW-1185">Reference proteome</keyword>
<evidence type="ECO:0000259" key="8">
    <source>
        <dbReference type="SMART" id="SM00955"/>
    </source>
</evidence>
<dbReference type="PANTHER" id="PTHR23355:SF9">
    <property type="entry name" value="DIS3-LIKE EXONUCLEASE 2"/>
    <property type="match status" value="1"/>
</dbReference>
<sequence length="823" mass="94200">MELPTKLTPKKTNRRKKRSKSGHKKPAINSVNVISKNISELSLDNNYVEVLTSLNKSRQVQLKNSQLKCDVQTDHVKGINNLTKNSKHTRKKRLDKQVKEEQFPTYFTETEVEEGLKSGQLIKGTVRINPKNPQHAFVSNTDSTQPDYFIKSVLDRNRALEGDEIVLKLKPEEEWMDGQKTAEVVYILNEVHSRMCVGILKPLEHNSEYAVLVPRDKRLPTIHICSLSWPGGFAKKPKLYQNILFSVKILEWNVTTHAKGIIVDQIGLCDDLKAETLSILKEFCLDVTPFNIDQIKDYLPKTKNIPEKEFQYREDIRTECIFTIDPLMARDLDDAVSVKKLSNGHYEVGVHISDASYYLPEGSPLDDTVCKKATTIYLVNNIYHMLPVNLCLHCSLLPGEDKLGFSIFWEMDENGQIFSTRFARTILNSCVQLAYEHAQQMIDDPDKEFTADELPKIHNGFTPKDLSNTISVLQKIASNLREARIRNGSLRIDQIKLLFSINPQTGEPLDFMAYENKEAHRLIEEFMLLANISVAKKIYDSFPDIAFLRCHEPPKYTMLLAAQRCLETCGIHIDISSSGAISNSLKKYITEDCQGLCRKIVLNHIFTKPMTRARYICAARQKNKNVFSHYALSVPMYTHFTSPIRRYADIMTHRLLAASLGYCEKPQWTVDHVRAIANNCNIKKYNAKRAAEASSDLYLAVYVNSHQPYIQDCVVIDVKDRSLDVIVIKTGSCVRVHQNKCQGQPKWDLETIPSAALDSNQDSDTERNKKIYRLILTYPPTKVYHKSQTVIIEMFSIVKVKLSKLPNKYKLNAYMLRPKISHR</sequence>
<evidence type="ECO:0000256" key="5">
    <source>
        <dbReference type="ARBA" id="ARBA00022884"/>
    </source>
</evidence>
<dbReference type="PROSITE" id="PS01175">
    <property type="entry name" value="RIBONUCLEASE_II"/>
    <property type="match status" value="1"/>
</dbReference>
<keyword evidence="5" id="KW-0694">RNA-binding</keyword>
<dbReference type="Gene3D" id="2.40.50.140">
    <property type="entry name" value="Nucleic acid-binding proteins"/>
    <property type="match status" value="1"/>
</dbReference>
<evidence type="ECO:0000256" key="4">
    <source>
        <dbReference type="ARBA" id="ARBA00022839"/>
    </source>
</evidence>
<keyword evidence="2" id="KW-0540">Nuclease</keyword>
<evidence type="ECO:0000256" key="3">
    <source>
        <dbReference type="ARBA" id="ARBA00022801"/>
    </source>
</evidence>
<dbReference type="SMART" id="SM00955">
    <property type="entry name" value="RNB"/>
    <property type="match status" value="1"/>
</dbReference>
<dbReference type="InterPro" id="IPR001900">
    <property type="entry name" value="RNase_II/R"/>
</dbReference>
<dbReference type="Gene3D" id="2.40.50.700">
    <property type="match status" value="1"/>
</dbReference>
<dbReference type="InterPro" id="IPR033771">
    <property type="entry name" value="Rrp44_CSD1"/>
</dbReference>
<evidence type="ECO:0000256" key="7">
    <source>
        <dbReference type="SAM" id="MobiDB-lite"/>
    </source>
</evidence>
<dbReference type="SUPFAM" id="SSF50249">
    <property type="entry name" value="Nucleic acid-binding proteins"/>
    <property type="match status" value="2"/>
</dbReference>
<feature type="region of interest" description="Disordered" evidence="7">
    <location>
        <begin position="1"/>
        <end position="27"/>
    </location>
</feature>
<dbReference type="Gene3D" id="2.40.50.690">
    <property type="match status" value="1"/>
</dbReference>
<dbReference type="AlphaFoldDB" id="A0A834IP51"/>
<dbReference type="OrthoDB" id="372421at2759"/>
<evidence type="ECO:0000256" key="1">
    <source>
        <dbReference type="ARBA" id="ARBA00005785"/>
    </source>
</evidence>
<evidence type="ECO:0000256" key="6">
    <source>
        <dbReference type="RuleBase" id="RU003901"/>
    </source>
</evidence>
<dbReference type="InterPro" id="IPR012340">
    <property type="entry name" value="NA-bd_OB-fold"/>
</dbReference>
<dbReference type="GO" id="GO:0003723">
    <property type="term" value="F:RNA binding"/>
    <property type="evidence" value="ECO:0007669"/>
    <property type="project" value="UniProtKB-KW"/>
</dbReference>
<name>A0A834IP51_RHYFE</name>
<dbReference type="PANTHER" id="PTHR23355">
    <property type="entry name" value="RIBONUCLEASE"/>
    <property type="match status" value="1"/>
</dbReference>
<accession>A0A834IP51</accession>
<gene>
    <name evidence="9" type="ORF">GWI33_021879</name>
</gene>
<dbReference type="GO" id="GO:0010587">
    <property type="term" value="P:miRNA catabolic process"/>
    <property type="evidence" value="ECO:0007669"/>
    <property type="project" value="TreeGrafter"/>
</dbReference>
<evidence type="ECO:0000313" key="9">
    <source>
        <dbReference type="EMBL" id="KAF7284597.1"/>
    </source>
</evidence>
<dbReference type="InterPro" id="IPR022966">
    <property type="entry name" value="RNase_II/R_CS"/>
</dbReference>
<keyword evidence="3" id="KW-0378">Hydrolase</keyword>
<dbReference type="GO" id="GO:0000175">
    <property type="term" value="F:3'-5'-RNA exonuclease activity"/>
    <property type="evidence" value="ECO:0007669"/>
    <property type="project" value="TreeGrafter"/>
</dbReference>
<feature type="domain" description="RNB" evidence="8">
    <location>
        <begin position="313"/>
        <end position="662"/>
    </location>
</feature>
<dbReference type="Pfam" id="PF00773">
    <property type="entry name" value="RNB"/>
    <property type="match status" value="1"/>
</dbReference>
<reference evidence="9" key="1">
    <citation type="submission" date="2020-08" db="EMBL/GenBank/DDBJ databases">
        <title>Genome sequencing and assembly of the red palm weevil Rhynchophorus ferrugineus.</title>
        <authorList>
            <person name="Dias G.B."/>
            <person name="Bergman C.M."/>
            <person name="Manee M."/>
        </authorList>
    </citation>
    <scope>NUCLEOTIDE SEQUENCE</scope>
    <source>
        <strain evidence="9">AA-2017</strain>
        <tissue evidence="9">Whole larva</tissue>
    </source>
</reference>
<keyword evidence="4" id="KW-0269">Exonuclease</keyword>
<dbReference type="GO" id="GO:0000932">
    <property type="term" value="C:P-body"/>
    <property type="evidence" value="ECO:0007669"/>
    <property type="project" value="TreeGrafter"/>
</dbReference>
<dbReference type="Proteomes" id="UP000625711">
    <property type="component" value="Unassembled WGS sequence"/>
</dbReference>